<dbReference type="SUPFAM" id="SSF52540">
    <property type="entry name" value="P-loop containing nucleoside triphosphate hydrolases"/>
    <property type="match status" value="1"/>
</dbReference>
<evidence type="ECO:0000313" key="11">
    <source>
        <dbReference type="EMBL" id="SFV85285.1"/>
    </source>
</evidence>
<dbReference type="Pfam" id="PF02367">
    <property type="entry name" value="TsaE"/>
    <property type="match status" value="1"/>
</dbReference>
<name>A0A1W1DU48_9ZZZZ</name>
<evidence type="ECO:0000256" key="9">
    <source>
        <dbReference type="ARBA" id="ARBA00022842"/>
    </source>
</evidence>
<sequence>MWVYVVTFLKIILNSETETQQFARTLARNANTPLVIYLQGDLGVGKTTFARSFIQFFGFDKVKSPTYSLVESYQNDKINIHHFDCYRLSDPEELEYIGIREYSKDNHIQLIEWPNLGENMIASADLIIELSGNNETRELMLTAQNNIGRELLQCVI</sequence>
<dbReference type="NCBIfam" id="TIGR00150">
    <property type="entry name" value="T6A_YjeE"/>
    <property type="match status" value="1"/>
</dbReference>
<dbReference type="InterPro" id="IPR003442">
    <property type="entry name" value="T6A_TsaE"/>
</dbReference>
<keyword evidence="9" id="KW-0460">Magnesium</keyword>
<comment type="similarity">
    <text evidence="2">Belongs to the TsaE family.</text>
</comment>
<evidence type="ECO:0000256" key="2">
    <source>
        <dbReference type="ARBA" id="ARBA00007599"/>
    </source>
</evidence>
<dbReference type="EMBL" id="FPHY01000019">
    <property type="protein sequence ID" value="SFV85285.1"/>
    <property type="molecule type" value="Genomic_DNA"/>
</dbReference>
<keyword evidence="5" id="KW-0819">tRNA processing</keyword>
<reference evidence="11" key="1">
    <citation type="submission" date="2016-10" db="EMBL/GenBank/DDBJ databases">
        <authorList>
            <person name="de Groot N.N."/>
        </authorList>
    </citation>
    <scope>NUCLEOTIDE SEQUENCE</scope>
</reference>
<dbReference type="GO" id="GO:0002949">
    <property type="term" value="P:tRNA threonylcarbamoyladenosine modification"/>
    <property type="evidence" value="ECO:0007669"/>
    <property type="project" value="InterPro"/>
</dbReference>
<protein>
    <recommendedName>
        <fullName evidence="3">tRNA threonylcarbamoyladenosine biosynthesis protein TsaE</fullName>
    </recommendedName>
    <alternativeName>
        <fullName evidence="10">t(6)A37 threonylcarbamoyladenosine biosynthesis protein TsaE</fullName>
    </alternativeName>
</protein>
<dbReference type="InterPro" id="IPR027417">
    <property type="entry name" value="P-loop_NTPase"/>
</dbReference>
<dbReference type="PANTHER" id="PTHR33540:SF2">
    <property type="entry name" value="TRNA THREONYLCARBAMOYLADENOSINE BIOSYNTHESIS PROTEIN TSAE"/>
    <property type="match status" value="1"/>
</dbReference>
<evidence type="ECO:0000256" key="1">
    <source>
        <dbReference type="ARBA" id="ARBA00004496"/>
    </source>
</evidence>
<evidence type="ECO:0000256" key="5">
    <source>
        <dbReference type="ARBA" id="ARBA00022694"/>
    </source>
</evidence>
<dbReference type="PANTHER" id="PTHR33540">
    <property type="entry name" value="TRNA THREONYLCARBAMOYLADENOSINE BIOSYNTHESIS PROTEIN TSAE"/>
    <property type="match status" value="1"/>
</dbReference>
<dbReference type="Gene3D" id="3.40.50.300">
    <property type="entry name" value="P-loop containing nucleotide triphosphate hydrolases"/>
    <property type="match status" value="1"/>
</dbReference>
<organism evidence="11">
    <name type="scientific">hydrothermal vent metagenome</name>
    <dbReference type="NCBI Taxonomy" id="652676"/>
    <lineage>
        <taxon>unclassified sequences</taxon>
        <taxon>metagenomes</taxon>
        <taxon>ecological metagenomes</taxon>
    </lineage>
</organism>
<comment type="subcellular location">
    <subcellularLocation>
        <location evidence="1">Cytoplasm</location>
    </subcellularLocation>
</comment>
<keyword evidence="7" id="KW-0547">Nucleotide-binding</keyword>
<dbReference type="GO" id="GO:0005737">
    <property type="term" value="C:cytoplasm"/>
    <property type="evidence" value="ECO:0007669"/>
    <property type="project" value="UniProtKB-SubCell"/>
</dbReference>
<accession>A0A1W1DU48</accession>
<keyword evidence="8" id="KW-0067">ATP-binding</keyword>
<evidence type="ECO:0000256" key="10">
    <source>
        <dbReference type="ARBA" id="ARBA00032441"/>
    </source>
</evidence>
<keyword evidence="6" id="KW-0479">Metal-binding</keyword>
<evidence type="ECO:0000256" key="6">
    <source>
        <dbReference type="ARBA" id="ARBA00022723"/>
    </source>
</evidence>
<evidence type="ECO:0000256" key="4">
    <source>
        <dbReference type="ARBA" id="ARBA00022490"/>
    </source>
</evidence>
<dbReference type="GO" id="GO:0046872">
    <property type="term" value="F:metal ion binding"/>
    <property type="evidence" value="ECO:0007669"/>
    <property type="project" value="UniProtKB-KW"/>
</dbReference>
<evidence type="ECO:0000256" key="8">
    <source>
        <dbReference type="ARBA" id="ARBA00022840"/>
    </source>
</evidence>
<dbReference type="AlphaFoldDB" id="A0A1W1DU48"/>
<evidence type="ECO:0000256" key="3">
    <source>
        <dbReference type="ARBA" id="ARBA00019010"/>
    </source>
</evidence>
<dbReference type="GO" id="GO:0005524">
    <property type="term" value="F:ATP binding"/>
    <property type="evidence" value="ECO:0007669"/>
    <property type="project" value="UniProtKB-KW"/>
</dbReference>
<proteinExistence type="inferred from homology"/>
<gene>
    <name evidence="11" type="ORF">MNB_SUP05-SYMBIONT-4-265</name>
</gene>
<evidence type="ECO:0000256" key="7">
    <source>
        <dbReference type="ARBA" id="ARBA00022741"/>
    </source>
</evidence>
<keyword evidence="4" id="KW-0963">Cytoplasm</keyword>